<evidence type="ECO:0000313" key="1">
    <source>
        <dbReference type="EMBL" id="CAK5082240.1"/>
    </source>
</evidence>
<protein>
    <submittedName>
        <fullName evidence="1">Uncharacterized protein</fullName>
    </submittedName>
</protein>
<organism evidence="1 2">
    <name type="scientific">Meloidogyne enterolobii</name>
    <name type="common">Root-knot nematode worm</name>
    <name type="synonym">Meloidogyne mayaguensis</name>
    <dbReference type="NCBI Taxonomy" id="390850"/>
    <lineage>
        <taxon>Eukaryota</taxon>
        <taxon>Metazoa</taxon>
        <taxon>Ecdysozoa</taxon>
        <taxon>Nematoda</taxon>
        <taxon>Chromadorea</taxon>
        <taxon>Rhabditida</taxon>
        <taxon>Tylenchina</taxon>
        <taxon>Tylenchomorpha</taxon>
        <taxon>Tylenchoidea</taxon>
        <taxon>Meloidogynidae</taxon>
        <taxon>Meloidogyninae</taxon>
        <taxon>Meloidogyne</taxon>
    </lineage>
</organism>
<comment type="caution">
    <text evidence="1">The sequence shown here is derived from an EMBL/GenBank/DDBJ whole genome shotgun (WGS) entry which is preliminary data.</text>
</comment>
<proteinExistence type="predicted"/>
<dbReference type="Proteomes" id="UP001497535">
    <property type="component" value="Unassembled WGS sequence"/>
</dbReference>
<evidence type="ECO:0000313" key="2">
    <source>
        <dbReference type="Proteomes" id="UP001497535"/>
    </source>
</evidence>
<reference evidence="1" key="1">
    <citation type="submission" date="2023-11" db="EMBL/GenBank/DDBJ databases">
        <authorList>
            <person name="Poullet M."/>
        </authorList>
    </citation>
    <scope>NUCLEOTIDE SEQUENCE</scope>
    <source>
        <strain evidence="1">E1834</strain>
    </source>
</reference>
<accession>A0ACB0ZW89</accession>
<gene>
    <name evidence="1" type="ORF">MENTE1834_LOCUS29509</name>
</gene>
<keyword evidence="2" id="KW-1185">Reference proteome</keyword>
<sequence length="93" mass="10522">MVGVYDWLSKQKYSFGIAEFNFNVGPFAVFEALGIENTFNVFATPFFPGYLQYLGIDVTLYNIPGILLVTNGMKIRLIELICIRFNEAILTIS</sequence>
<dbReference type="EMBL" id="CAVMJV010000046">
    <property type="protein sequence ID" value="CAK5082240.1"/>
    <property type="molecule type" value="Genomic_DNA"/>
</dbReference>
<name>A0ACB0ZW89_MELEN</name>